<evidence type="ECO:0000313" key="3">
    <source>
        <dbReference type="EMBL" id="QIS15657.1"/>
    </source>
</evidence>
<keyword evidence="1" id="KW-0812">Transmembrane</keyword>
<evidence type="ECO:0000256" key="1">
    <source>
        <dbReference type="SAM" id="Phobius"/>
    </source>
</evidence>
<dbReference type="RefSeq" id="WP_174867488.1">
    <property type="nucleotide sequence ID" value="NZ_CP046172.1"/>
</dbReference>
<feature type="transmembrane region" description="Helical" evidence="1">
    <location>
        <begin position="151"/>
        <end position="173"/>
    </location>
</feature>
<proteinExistence type="predicted"/>
<organism evidence="3 4">
    <name type="scientific">Nocardia arthritidis</name>
    <dbReference type="NCBI Taxonomy" id="228602"/>
    <lineage>
        <taxon>Bacteria</taxon>
        <taxon>Bacillati</taxon>
        <taxon>Actinomycetota</taxon>
        <taxon>Actinomycetes</taxon>
        <taxon>Mycobacteriales</taxon>
        <taxon>Nocardiaceae</taxon>
        <taxon>Nocardia</taxon>
    </lineage>
</organism>
<keyword evidence="4" id="KW-1185">Reference proteome</keyword>
<evidence type="ECO:0000259" key="2">
    <source>
        <dbReference type="Pfam" id="PF26059"/>
    </source>
</evidence>
<evidence type="ECO:0000313" key="4">
    <source>
        <dbReference type="Proteomes" id="UP000503540"/>
    </source>
</evidence>
<dbReference type="Pfam" id="PF26059">
    <property type="entry name" value="DUF8020"/>
    <property type="match status" value="1"/>
</dbReference>
<reference evidence="3 4" key="1">
    <citation type="journal article" date="2019" name="ACS Chem. Biol.">
        <title>Identification and Mobilization of a Cryptic Antibiotic Biosynthesis Gene Locus from a Human-Pathogenic Nocardia Isolate.</title>
        <authorList>
            <person name="Herisse M."/>
            <person name="Ishida K."/>
            <person name="Porter J.L."/>
            <person name="Howden B."/>
            <person name="Hertweck C."/>
            <person name="Stinear T.P."/>
            <person name="Pidot S.J."/>
        </authorList>
    </citation>
    <scope>NUCLEOTIDE SEQUENCE [LARGE SCALE GENOMIC DNA]</scope>
    <source>
        <strain evidence="3 4">AUSMDU00012717</strain>
    </source>
</reference>
<dbReference type="KEGG" id="nah:F5544_39180"/>
<keyword evidence="1" id="KW-0472">Membrane</keyword>
<dbReference type="InterPro" id="IPR058333">
    <property type="entry name" value="DUF8020"/>
</dbReference>
<name>A0A6G9YRD5_9NOCA</name>
<dbReference type="EMBL" id="CP046172">
    <property type="protein sequence ID" value="QIS15657.1"/>
    <property type="molecule type" value="Genomic_DNA"/>
</dbReference>
<dbReference type="AlphaFoldDB" id="A0A6G9YRD5"/>
<gene>
    <name evidence="3" type="ORF">F5544_39180</name>
</gene>
<keyword evidence="1" id="KW-1133">Transmembrane helix</keyword>
<protein>
    <recommendedName>
        <fullName evidence="2">DUF8020 domain-containing protein</fullName>
    </recommendedName>
</protein>
<sequence>MRKFSSYAAGAAVALGALNITTPESTAVPPQQNSSTEAPGIHWTANVVDKSIVVKTDAGTLFAKDGQFDVLDADGHVAAGMPLSYRLDDKVFPIAAEIDGHTAILTPGTDPATATQAPSPALKPIDAQADFDAALSAAGTQFGLATGVGSLVGTIIGGGVGCVAGAVVGAVLMPPIFLPGAVGGCLAGIVAGVALGAAAGTIVLGVPVGIASAIQFFQRLNTPPAAPAQS</sequence>
<dbReference type="Proteomes" id="UP000503540">
    <property type="component" value="Chromosome"/>
</dbReference>
<feature type="domain" description="DUF8020" evidence="2">
    <location>
        <begin position="40"/>
        <end position="107"/>
    </location>
</feature>
<feature type="transmembrane region" description="Helical" evidence="1">
    <location>
        <begin position="185"/>
        <end position="214"/>
    </location>
</feature>
<accession>A0A6G9YRD5</accession>